<accession>A0A372FU12</accession>
<dbReference type="EMBL" id="QVFU01000034">
    <property type="protein sequence ID" value="RFS44235.1"/>
    <property type="molecule type" value="Genomic_DNA"/>
</dbReference>
<name>A0A372FU12_9ACTN</name>
<dbReference type="InterPro" id="IPR011990">
    <property type="entry name" value="TPR-like_helical_dom_sf"/>
</dbReference>
<organism evidence="1 2">
    <name type="scientific">Micromonospora craniellae</name>
    <dbReference type="NCBI Taxonomy" id="2294034"/>
    <lineage>
        <taxon>Bacteria</taxon>
        <taxon>Bacillati</taxon>
        <taxon>Actinomycetota</taxon>
        <taxon>Actinomycetes</taxon>
        <taxon>Micromonosporales</taxon>
        <taxon>Micromonosporaceae</taxon>
        <taxon>Micromonospora</taxon>
    </lineage>
</organism>
<proteinExistence type="predicted"/>
<gene>
    <name evidence="1" type="ORF">D0Q02_23445</name>
</gene>
<protein>
    <recommendedName>
        <fullName evidence="3">XRE family transcriptional regulator</fullName>
    </recommendedName>
</protein>
<sequence>MVAPRPGGGDETIYLLREQWRLLVQNDKMFGPEYALMGVTRQLSAIEDLLPQLPRPLRSPAVRVAAQYAESAAWLHQCLDEHAAGRRWTQQALDWAGQINDPIMTAWAAYRSSQQRLTSGHPAQAVDESEAALRHDGMLPGPMRAALRVPHAHALATTGRHRAAMRLLDDTHRFAADRSPGHADGEHGTYCTSGYIEVHRGTCLRLAHRQDEAITVLEQALPTIPPRHGQDFTSALVSKAAAHAAAHQPDQAATTAHQALPPIARQAGSRRILRQLAHLGTTIKGHQHLPEVRDYLDDLTASD</sequence>
<evidence type="ECO:0008006" key="3">
    <source>
        <dbReference type="Google" id="ProtNLM"/>
    </source>
</evidence>
<evidence type="ECO:0000313" key="1">
    <source>
        <dbReference type="EMBL" id="RFS44235.1"/>
    </source>
</evidence>
<keyword evidence="2" id="KW-1185">Reference proteome</keyword>
<dbReference type="Gene3D" id="1.25.40.10">
    <property type="entry name" value="Tetratricopeptide repeat domain"/>
    <property type="match status" value="1"/>
</dbReference>
<dbReference type="SUPFAM" id="SSF48452">
    <property type="entry name" value="TPR-like"/>
    <property type="match status" value="1"/>
</dbReference>
<evidence type="ECO:0000313" key="2">
    <source>
        <dbReference type="Proteomes" id="UP000262621"/>
    </source>
</evidence>
<reference evidence="1 2" key="1">
    <citation type="submission" date="2018-08" db="EMBL/GenBank/DDBJ databases">
        <title>Verrucosispora craniellae sp. nov., isolated from a marine sponge in the South China Sea.</title>
        <authorList>
            <person name="Li L."/>
            <person name="Lin H.W."/>
        </authorList>
    </citation>
    <scope>NUCLEOTIDE SEQUENCE [LARGE SCALE GENOMIC DNA]</scope>
    <source>
        <strain evidence="1 2">LHW63014</strain>
    </source>
</reference>
<dbReference type="AlphaFoldDB" id="A0A372FU12"/>
<dbReference type="Proteomes" id="UP000262621">
    <property type="component" value="Unassembled WGS sequence"/>
</dbReference>
<comment type="caution">
    <text evidence="1">The sequence shown here is derived from an EMBL/GenBank/DDBJ whole genome shotgun (WGS) entry which is preliminary data.</text>
</comment>